<protein>
    <submittedName>
        <fullName evidence="2">Uncharacterized protein</fullName>
    </submittedName>
</protein>
<gene>
    <name evidence="2" type="ORF">PCOR1329_LOCUS59448</name>
</gene>
<comment type="caution">
    <text evidence="2">The sequence shown here is derived from an EMBL/GenBank/DDBJ whole genome shotgun (WGS) entry which is preliminary data.</text>
</comment>
<organism evidence="2 3">
    <name type="scientific">Prorocentrum cordatum</name>
    <dbReference type="NCBI Taxonomy" id="2364126"/>
    <lineage>
        <taxon>Eukaryota</taxon>
        <taxon>Sar</taxon>
        <taxon>Alveolata</taxon>
        <taxon>Dinophyceae</taxon>
        <taxon>Prorocentrales</taxon>
        <taxon>Prorocentraceae</taxon>
        <taxon>Prorocentrum</taxon>
    </lineage>
</organism>
<evidence type="ECO:0000313" key="2">
    <source>
        <dbReference type="EMBL" id="CAK0874609.1"/>
    </source>
</evidence>
<feature type="region of interest" description="Disordered" evidence="1">
    <location>
        <begin position="18"/>
        <end position="81"/>
    </location>
</feature>
<feature type="compositionally biased region" description="Basic and acidic residues" evidence="1">
    <location>
        <begin position="60"/>
        <end position="73"/>
    </location>
</feature>
<dbReference type="Proteomes" id="UP001189429">
    <property type="component" value="Unassembled WGS sequence"/>
</dbReference>
<reference evidence="2" key="1">
    <citation type="submission" date="2023-10" db="EMBL/GenBank/DDBJ databases">
        <authorList>
            <person name="Chen Y."/>
            <person name="Shah S."/>
            <person name="Dougan E. K."/>
            <person name="Thang M."/>
            <person name="Chan C."/>
        </authorList>
    </citation>
    <scope>NUCLEOTIDE SEQUENCE [LARGE SCALE GENOMIC DNA]</scope>
</reference>
<accession>A0ABN9VR24</accession>
<dbReference type="EMBL" id="CAUYUJ010017411">
    <property type="protein sequence ID" value="CAK0874609.1"/>
    <property type="molecule type" value="Genomic_DNA"/>
</dbReference>
<keyword evidence="3" id="KW-1185">Reference proteome</keyword>
<feature type="compositionally biased region" description="Polar residues" evidence="1">
    <location>
        <begin position="18"/>
        <end position="32"/>
    </location>
</feature>
<sequence>MGVGPERATITRIWCSTSSGGIPTWATPTSTLRAPPRWGRNSMRSSWPTRRRPSWMSKEGGPRKRAEADDLKKAMAPRVGFGEQKSSIDELEARAECVNCGQRGRWQRERANLFRPRPKGQARDSAETL</sequence>
<feature type="region of interest" description="Disordered" evidence="1">
    <location>
        <begin position="107"/>
        <end position="129"/>
    </location>
</feature>
<evidence type="ECO:0000313" key="3">
    <source>
        <dbReference type="Proteomes" id="UP001189429"/>
    </source>
</evidence>
<proteinExistence type="predicted"/>
<evidence type="ECO:0000256" key="1">
    <source>
        <dbReference type="SAM" id="MobiDB-lite"/>
    </source>
</evidence>
<name>A0ABN9VR24_9DINO</name>